<accession>A0A380WIA1</accession>
<evidence type="ECO:0000313" key="3">
    <source>
        <dbReference type="EMBL" id="SUU88713.1"/>
    </source>
</evidence>
<reference evidence="3 4" key="1">
    <citation type="submission" date="2018-06" db="EMBL/GenBank/DDBJ databases">
        <authorList>
            <consortium name="Pathogen Informatics"/>
            <person name="Doyle S."/>
        </authorList>
    </citation>
    <scope>NUCLEOTIDE SEQUENCE [LARGE SCALE GENOMIC DNA]</scope>
    <source>
        <strain evidence="3 4">NCTC10684</strain>
    </source>
</reference>
<gene>
    <name evidence="3" type="ORF">NCTC10684_01941</name>
</gene>
<organism evidence="3 4">
    <name type="scientific">Aminobacter aminovorans</name>
    <name type="common">Chelatobacter heintzii</name>
    <dbReference type="NCBI Taxonomy" id="83263"/>
    <lineage>
        <taxon>Bacteria</taxon>
        <taxon>Pseudomonadati</taxon>
        <taxon>Pseudomonadota</taxon>
        <taxon>Alphaproteobacteria</taxon>
        <taxon>Hyphomicrobiales</taxon>
        <taxon>Phyllobacteriaceae</taxon>
        <taxon>Aminobacter</taxon>
    </lineage>
</organism>
<feature type="transmembrane region" description="Helical" evidence="1">
    <location>
        <begin position="56"/>
        <end position="88"/>
    </location>
</feature>
<dbReference type="GO" id="GO:0016020">
    <property type="term" value="C:membrane"/>
    <property type="evidence" value="ECO:0007669"/>
    <property type="project" value="TreeGrafter"/>
</dbReference>
<dbReference type="InterPro" id="IPR039393">
    <property type="entry name" value="Rhizopine-oxygenase-like"/>
</dbReference>
<evidence type="ECO:0000256" key="1">
    <source>
        <dbReference type="SAM" id="Phobius"/>
    </source>
</evidence>
<keyword evidence="1" id="KW-1133">Transmembrane helix</keyword>
<dbReference type="PANTHER" id="PTHR19353:SF19">
    <property type="entry name" value="DELTA(5) FATTY ACID DESATURASE C-RELATED"/>
    <property type="match status" value="1"/>
</dbReference>
<dbReference type="GO" id="GO:0016717">
    <property type="term" value="F:oxidoreductase activity, acting on paired donors, with oxidation of a pair of donors resulting in the reduction of molecular oxygen to two molecules of water"/>
    <property type="evidence" value="ECO:0007669"/>
    <property type="project" value="TreeGrafter"/>
</dbReference>
<dbReference type="InterPro" id="IPR005804">
    <property type="entry name" value="FA_desaturase_dom"/>
</dbReference>
<keyword evidence="1" id="KW-0472">Membrane</keyword>
<dbReference type="Pfam" id="PF00487">
    <property type="entry name" value="FA_desaturase"/>
    <property type="match status" value="1"/>
</dbReference>
<dbReference type="AlphaFoldDB" id="A0A380WIA1"/>
<proteinExistence type="predicted"/>
<dbReference type="GO" id="GO:0008610">
    <property type="term" value="P:lipid biosynthetic process"/>
    <property type="evidence" value="ECO:0007669"/>
    <property type="project" value="UniProtKB-ARBA"/>
</dbReference>
<sequence length="362" mass="41564">MTVTLSARDYSFVGESARRAVESGLAAAEWYHTDIPRKQMKELMQRSDGPAIRDTAIWLGLLVAFGAAGAALWGSWWCVPFFLCYGVLYGSATDSRWHECGHGTAFKTPWMNDAVYQIACFMIMRNPVTWRWSHTRHHTDTVIVGRDPEIAVMRPPDLLRVVLNFFGLLDAWHAMVDMVRNAAGVIGKEEKSFIPESEQPKAIRIARIWLAIYVVTVTLALYRGSWLPLMLVGLPRLYGAWHHVLTGLLQHGGLADNVIDHRLNSRTVLMNPISRFIYWNMNYHVEHHMFPMVPYHALPKLHEMIKHDLPAPSSSIWQGYREMLPAFVRQLRNEDYFVKRELPPTARPYREEFHSETALAAE</sequence>
<dbReference type="OrthoDB" id="9792534at2"/>
<dbReference type="RefSeq" id="WP_115731006.1">
    <property type="nucleotide sequence ID" value="NZ_BAAAVY010000008.1"/>
</dbReference>
<feature type="domain" description="Fatty acid desaturase" evidence="2">
    <location>
        <begin position="75"/>
        <end position="318"/>
    </location>
</feature>
<name>A0A380WIA1_AMIAI</name>
<dbReference type="PANTHER" id="PTHR19353">
    <property type="entry name" value="FATTY ACID DESATURASE 2"/>
    <property type="match status" value="1"/>
</dbReference>
<evidence type="ECO:0000313" key="4">
    <source>
        <dbReference type="Proteomes" id="UP000254701"/>
    </source>
</evidence>
<dbReference type="CDD" id="cd03511">
    <property type="entry name" value="Rhizopine-oxygenase-like"/>
    <property type="match status" value="1"/>
</dbReference>
<dbReference type="EMBL" id="UFSM01000001">
    <property type="protein sequence ID" value="SUU88713.1"/>
    <property type="molecule type" value="Genomic_DNA"/>
</dbReference>
<dbReference type="Proteomes" id="UP000254701">
    <property type="component" value="Unassembled WGS sequence"/>
</dbReference>
<keyword evidence="1" id="KW-0812">Transmembrane</keyword>
<evidence type="ECO:0000259" key="2">
    <source>
        <dbReference type="Pfam" id="PF00487"/>
    </source>
</evidence>
<protein>
    <submittedName>
        <fullName evidence="3">Fatty acid desaturase</fullName>
    </submittedName>
</protein>
<dbReference type="InterPro" id="IPR012171">
    <property type="entry name" value="Fatty_acid_desaturase"/>
</dbReference>